<keyword evidence="2" id="KW-0251">Elongation factor</keyword>
<evidence type="ECO:0000259" key="1">
    <source>
        <dbReference type="Pfam" id="PF11826"/>
    </source>
</evidence>
<dbReference type="EMBL" id="JABCLD010001675">
    <property type="protein sequence ID" value="NMU26988.1"/>
    <property type="molecule type" value="Genomic_DNA"/>
</dbReference>
<proteinExistence type="predicted"/>
<comment type="caution">
    <text evidence="2">The sequence shown here is derived from an EMBL/GenBank/DDBJ whole genome shotgun (WGS) entry which is preliminary data.</text>
</comment>
<feature type="domain" description="Replication initiator protein RctB central region" evidence="1">
    <location>
        <begin position="1"/>
        <end position="75"/>
    </location>
</feature>
<dbReference type="InterPro" id="IPR021781">
    <property type="entry name" value="RctB_central_dom"/>
</dbReference>
<sequence>VVSPTNWAGIIDQALAPPRTRKSYQKSMVSISGTKAVIETRSSKNIMTVDDLMTLFALFTLTVQYHDHHKDQYQLD</sequence>
<feature type="non-terminal residue" evidence="2">
    <location>
        <position position="1"/>
    </location>
</feature>
<evidence type="ECO:0000313" key="3">
    <source>
        <dbReference type="Proteomes" id="UP000555836"/>
    </source>
</evidence>
<gene>
    <name evidence="2" type="ORF">HKB21_15330</name>
</gene>
<reference evidence="2 3" key="1">
    <citation type="submission" date="2020-04" db="EMBL/GenBank/DDBJ databases">
        <title>Whole-genome sequencing of Vibrio spp. from China reveals different genetic environments of blaCTX-M-14 among diverse lineages.</title>
        <authorList>
            <person name="Zheng Z."/>
            <person name="Ye L."/>
            <person name="Chen S."/>
        </authorList>
    </citation>
    <scope>NUCLEOTIDE SEQUENCE [LARGE SCALE GENOMIC DNA]</scope>
    <source>
        <strain evidence="2 3">Vb0574</strain>
    </source>
</reference>
<organism evidence="2 3">
    <name type="scientific">Vibrio parahaemolyticus</name>
    <dbReference type="NCBI Taxonomy" id="670"/>
    <lineage>
        <taxon>Bacteria</taxon>
        <taxon>Pseudomonadati</taxon>
        <taxon>Pseudomonadota</taxon>
        <taxon>Gammaproteobacteria</taxon>
        <taxon>Vibrionales</taxon>
        <taxon>Vibrionaceae</taxon>
        <taxon>Vibrio</taxon>
    </lineage>
</organism>
<protein>
    <submittedName>
        <fullName evidence="2">Translation elongation factor</fullName>
    </submittedName>
</protein>
<accession>A0A7Y0X6L3</accession>
<dbReference type="GO" id="GO:0003746">
    <property type="term" value="F:translation elongation factor activity"/>
    <property type="evidence" value="ECO:0007669"/>
    <property type="project" value="UniProtKB-KW"/>
</dbReference>
<name>A0A7Y0X6L3_VIBPH</name>
<feature type="non-terminal residue" evidence="2">
    <location>
        <position position="76"/>
    </location>
</feature>
<dbReference type="Proteomes" id="UP000555836">
    <property type="component" value="Unassembled WGS sequence"/>
</dbReference>
<evidence type="ECO:0000313" key="2">
    <source>
        <dbReference type="EMBL" id="NMU26988.1"/>
    </source>
</evidence>
<dbReference type="Pfam" id="PF11826">
    <property type="entry name" value="RctB_central"/>
    <property type="match status" value="1"/>
</dbReference>
<keyword evidence="2" id="KW-0648">Protein biosynthesis</keyword>
<dbReference type="AlphaFoldDB" id="A0A7Y0X6L3"/>